<evidence type="ECO:0000256" key="4">
    <source>
        <dbReference type="ARBA" id="ARBA00022640"/>
    </source>
</evidence>
<evidence type="ECO:0000256" key="5">
    <source>
        <dbReference type="ARBA" id="ARBA00022737"/>
    </source>
</evidence>
<dbReference type="FunFam" id="1.25.40.10:FF:000343">
    <property type="entry name" value="Pentatricopeptide repeat-containing protein At3g58590"/>
    <property type="match status" value="1"/>
</dbReference>
<dbReference type="InterPro" id="IPR002885">
    <property type="entry name" value="PPR_rpt"/>
</dbReference>
<organism evidence="10 11">
    <name type="scientific">Carnegiea gigantea</name>
    <dbReference type="NCBI Taxonomy" id="171969"/>
    <lineage>
        <taxon>Eukaryota</taxon>
        <taxon>Viridiplantae</taxon>
        <taxon>Streptophyta</taxon>
        <taxon>Embryophyta</taxon>
        <taxon>Tracheophyta</taxon>
        <taxon>Spermatophyta</taxon>
        <taxon>Magnoliopsida</taxon>
        <taxon>eudicotyledons</taxon>
        <taxon>Gunneridae</taxon>
        <taxon>Pentapetalae</taxon>
        <taxon>Caryophyllales</taxon>
        <taxon>Cactineae</taxon>
        <taxon>Cactaceae</taxon>
        <taxon>Cactoideae</taxon>
        <taxon>Echinocereeae</taxon>
        <taxon>Carnegiea</taxon>
    </lineage>
</organism>
<feature type="domain" description="DYW" evidence="9">
    <location>
        <begin position="865"/>
        <end position="957"/>
    </location>
</feature>
<comment type="caution">
    <text evidence="10">The sequence shown here is derived from an EMBL/GenBank/DDBJ whole genome shotgun (WGS) entry which is preliminary data.</text>
</comment>
<dbReference type="FunFam" id="1.25.40.10:FF:000366">
    <property type="entry name" value="Pentatricopeptide (PPR) repeat-containing protein"/>
    <property type="match status" value="1"/>
</dbReference>
<keyword evidence="4" id="KW-0934">Plastid</keyword>
<comment type="similarity">
    <text evidence="2">Belongs to the PPR family. PCMP-H subfamily.</text>
</comment>
<gene>
    <name evidence="10" type="ORF">Cgig2_021510</name>
</gene>
<feature type="repeat" description="PPR" evidence="7">
    <location>
        <begin position="548"/>
        <end position="582"/>
    </location>
</feature>
<dbReference type="GO" id="GO:0003723">
    <property type="term" value="F:RNA binding"/>
    <property type="evidence" value="ECO:0007669"/>
    <property type="project" value="InterPro"/>
</dbReference>
<evidence type="ECO:0000256" key="7">
    <source>
        <dbReference type="PROSITE-ProRule" id="PRU00708"/>
    </source>
</evidence>
<dbReference type="GO" id="GO:0009451">
    <property type="term" value="P:RNA modification"/>
    <property type="evidence" value="ECO:0007669"/>
    <property type="project" value="InterPro"/>
</dbReference>
<evidence type="ECO:0000259" key="9">
    <source>
        <dbReference type="Pfam" id="PF14432"/>
    </source>
</evidence>
<accession>A0A9Q1KF51</accession>
<dbReference type="Pfam" id="PF13041">
    <property type="entry name" value="PPR_2"/>
    <property type="match status" value="4"/>
</dbReference>
<dbReference type="InterPro" id="IPR046848">
    <property type="entry name" value="E_motif"/>
</dbReference>
<name>A0A9Q1KF51_9CARY</name>
<keyword evidence="3" id="KW-0150">Chloroplast</keyword>
<dbReference type="EMBL" id="JAKOGI010000153">
    <property type="protein sequence ID" value="KAJ8441820.1"/>
    <property type="molecule type" value="Genomic_DNA"/>
</dbReference>
<dbReference type="Pfam" id="PF20430">
    <property type="entry name" value="Eplus_motif"/>
    <property type="match status" value="1"/>
</dbReference>
<dbReference type="PANTHER" id="PTHR47926">
    <property type="entry name" value="PENTATRICOPEPTIDE REPEAT-CONTAINING PROTEIN"/>
    <property type="match status" value="1"/>
</dbReference>
<dbReference type="InterPro" id="IPR032867">
    <property type="entry name" value="DYW_dom"/>
</dbReference>
<dbReference type="Gene3D" id="1.25.40.10">
    <property type="entry name" value="Tetratricopeptide repeat domain"/>
    <property type="match status" value="6"/>
</dbReference>
<dbReference type="GO" id="GO:0008270">
    <property type="term" value="F:zinc ion binding"/>
    <property type="evidence" value="ECO:0007669"/>
    <property type="project" value="InterPro"/>
</dbReference>
<dbReference type="PROSITE" id="PS51375">
    <property type="entry name" value="PPR"/>
    <property type="match status" value="6"/>
</dbReference>
<evidence type="ECO:0000256" key="8">
    <source>
        <dbReference type="SAM" id="MobiDB-lite"/>
    </source>
</evidence>
<evidence type="ECO:0000313" key="11">
    <source>
        <dbReference type="Proteomes" id="UP001153076"/>
    </source>
</evidence>
<keyword evidence="5" id="KW-0677">Repeat</keyword>
<dbReference type="PANTHER" id="PTHR47926:SF377">
    <property type="entry name" value="OS04G0469400 PROTEIN"/>
    <property type="match status" value="1"/>
</dbReference>
<proteinExistence type="inferred from homology"/>
<dbReference type="OrthoDB" id="1846880at2759"/>
<dbReference type="AlphaFoldDB" id="A0A9Q1KF51"/>
<dbReference type="InterPro" id="IPR046960">
    <property type="entry name" value="PPR_At4g14850-like_plant"/>
</dbReference>
<dbReference type="GO" id="GO:0009507">
    <property type="term" value="C:chloroplast"/>
    <property type="evidence" value="ECO:0007669"/>
    <property type="project" value="UniProtKB-SubCell"/>
</dbReference>
<evidence type="ECO:0000313" key="10">
    <source>
        <dbReference type="EMBL" id="KAJ8441820.1"/>
    </source>
</evidence>
<sequence>MASSTLPSHLSSPPTASPNGPMLKTANLQLPLRTAKFEPKSIKIPSIKEICKQGNLKEAFQSLTNYFAGQNAAHCSSDEAYSWVLELCADKKALVEGRQIHAHIITSNGYLDSVFLRTKLVFMYGKCGAILDAKKLFDEMPRRTIFSWNAMIGAYVSTGQPWEALELYRDMRMLGVDVDARTFPCILKACGMVGDLKLGTEIHGYAFKSGCDSNGFVVNALVSMYAKCEDTVGARRLFDRMQERDDVVLWNSIVSAYSRDRKPIEALTIFREMQRSGVSMNTYTYVSALQACEEPSFRNLGMELHAAILKSNDQLHVYVANALLVMYARCGRMREAAQIYHIMVDKDSVSWNSMLSGFVQNGFYNEALQFFQESLVSGQKLDQASLISILGASSKLEKLLNGMEAHTFAIKTGLNADIQVANSLIDMYAKCGRVNYMEHVCRSMLDMDQISWTTAIAGYAQNNGHMKALDVFREAQAEGVEADAMMIGSVLLACTSLKLINHVKETHGYILKRGLADLVLNNTLVDAYGECSNIALASQMFEVIENKDVVSWTSMISAYVDAGLGTEAMKLFCSMKESGVEPDTVALISILSAAASLSALKKGKEVHGFLIRQGFILEGSLASSLVDMYARCGTPENSSKVFNLVKDKDTVLWTCMIHASGMHGNGKLATDLFNRMEMESVRPDHVTFLALLYACSHSGMTDEGQKYLEIMRCKYNIAPWPEHYACVVDLLGRANRLEEAYQFVKSMPIEPNAVVWSALLGACHVHSNRELGEIAARKLLSLEPENPGNYVLVSNMFAATGRWDAVEQVRELMRERGLKKSPACSWIEIRDEVHSFMARDKSHPQSDQIYEKLAQIIEVLKKEGGYTPQTKYALHNVEEEEKIKILYSHSERLAIAYALLESPEGAPIRVTKNLRVCGDCHAFIKLVSKFFDREIVVRDASRFHHFHQGNCSCGDFWE</sequence>
<dbReference type="Proteomes" id="UP001153076">
    <property type="component" value="Unassembled WGS sequence"/>
</dbReference>
<feature type="repeat" description="PPR" evidence="7">
    <location>
        <begin position="246"/>
        <end position="280"/>
    </location>
</feature>
<dbReference type="Pfam" id="PF01535">
    <property type="entry name" value="PPR"/>
    <property type="match status" value="6"/>
</dbReference>
<dbReference type="FunFam" id="1.25.40.10:FF:000341">
    <property type="entry name" value="Pentatricopeptide repeat-containing protein chloroplastic"/>
    <property type="match status" value="1"/>
</dbReference>
<evidence type="ECO:0000256" key="6">
    <source>
        <dbReference type="ARBA" id="ARBA00022946"/>
    </source>
</evidence>
<feature type="repeat" description="PPR" evidence="7">
    <location>
        <begin position="448"/>
        <end position="482"/>
    </location>
</feature>
<feature type="compositionally biased region" description="Low complexity" evidence="8">
    <location>
        <begin position="1"/>
        <end position="18"/>
    </location>
</feature>
<dbReference type="FunFam" id="1.25.40.10:FF:000073">
    <property type="entry name" value="Pentatricopeptide repeat-containing protein chloroplastic"/>
    <property type="match status" value="1"/>
</dbReference>
<dbReference type="Pfam" id="PF20431">
    <property type="entry name" value="E_motif"/>
    <property type="match status" value="1"/>
</dbReference>
<dbReference type="Pfam" id="PF14432">
    <property type="entry name" value="DYW_deaminase"/>
    <property type="match status" value="1"/>
</dbReference>
<protein>
    <recommendedName>
        <fullName evidence="9">DYW domain-containing protein</fullName>
    </recommendedName>
</protein>
<dbReference type="FunFam" id="1.25.40.10:FF:000031">
    <property type="entry name" value="Pentatricopeptide repeat-containing protein mitochondrial"/>
    <property type="match status" value="1"/>
</dbReference>
<feature type="repeat" description="PPR" evidence="7">
    <location>
        <begin position="649"/>
        <end position="683"/>
    </location>
</feature>
<dbReference type="FunFam" id="1.25.40.10:FF:000395">
    <property type="entry name" value="Pentatricopeptide repeat-containing protein chloroplastic"/>
    <property type="match status" value="1"/>
</dbReference>
<comment type="subcellular location">
    <subcellularLocation>
        <location evidence="1">Plastid</location>
        <location evidence="1">Chloroplast</location>
    </subcellularLocation>
</comment>
<evidence type="ECO:0000256" key="1">
    <source>
        <dbReference type="ARBA" id="ARBA00004229"/>
    </source>
</evidence>
<feature type="repeat" description="PPR" evidence="7">
    <location>
        <begin position="144"/>
        <end position="178"/>
    </location>
</feature>
<dbReference type="NCBIfam" id="TIGR00756">
    <property type="entry name" value="PPR"/>
    <property type="match status" value="5"/>
</dbReference>
<dbReference type="FunFam" id="1.25.40.10:FF:000227">
    <property type="entry name" value="Pentatricopeptide repeat-containing protein At3g13880"/>
    <property type="match status" value="1"/>
</dbReference>
<dbReference type="InterPro" id="IPR046849">
    <property type="entry name" value="E2_motif"/>
</dbReference>
<feature type="repeat" description="PPR" evidence="7">
    <location>
        <begin position="347"/>
        <end position="381"/>
    </location>
</feature>
<reference evidence="10" key="1">
    <citation type="submission" date="2022-04" db="EMBL/GenBank/DDBJ databases">
        <title>Carnegiea gigantea Genome sequencing and assembly v2.</title>
        <authorList>
            <person name="Copetti D."/>
            <person name="Sanderson M.J."/>
            <person name="Burquez A."/>
            <person name="Wojciechowski M.F."/>
        </authorList>
    </citation>
    <scope>NUCLEOTIDE SEQUENCE</scope>
    <source>
        <strain evidence="10">SGP5-SGP5p</strain>
        <tissue evidence="10">Aerial part</tissue>
    </source>
</reference>
<evidence type="ECO:0000256" key="3">
    <source>
        <dbReference type="ARBA" id="ARBA00022528"/>
    </source>
</evidence>
<evidence type="ECO:0000256" key="2">
    <source>
        <dbReference type="ARBA" id="ARBA00006643"/>
    </source>
</evidence>
<dbReference type="InterPro" id="IPR011990">
    <property type="entry name" value="TPR-like_helical_dom_sf"/>
</dbReference>
<keyword evidence="6" id="KW-0809">Transit peptide</keyword>
<keyword evidence="11" id="KW-1185">Reference proteome</keyword>
<feature type="region of interest" description="Disordered" evidence="8">
    <location>
        <begin position="1"/>
        <end position="22"/>
    </location>
</feature>